<feature type="domain" description="Transposase IS204/IS1001/IS1096/IS1165 DDE" evidence="1">
    <location>
        <begin position="2"/>
        <end position="53"/>
    </location>
</feature>
<sequence>MRMAATLLAHRRGILAWYDSHISAGKVEGINNKIKVMKCNAYGFRNDRYFTLR</sequence>
<comment type="caution">
    <text evidence="2">The sequence shown here is derived from an EMBL/GenBank/DDBJ whole genome shotgun (WGS) entry which is preliminary data.</text>
</comment>
<reference evidence="2" key="1">
    <citation type="journal article" date="2013" name="Environ. Microbiol.">
        <title>Microbiota from the distal guts of lean and obese adolescents exhibit partial functional redundancy besides clear differences in community structure.</title>
        <authorList>
            <person name="Ferrer M."/>
            <person name="Ruiz A."/>
            <person name="Lanza F."/>
            <person name="Haange S.B."/>
            <person name="Oberbach A."/>
            <person name="Till H."/>
            <person name="Bargiela R."/>
            <person name="Campoy C."/>
            <person name="Segura M.T."/>
            <person name="Richter M."/>
            <person name="von Bergen M."/>
            <person name="Seifert J."/>
            <person name="Suarez A."/>
        </authorList>
    </citation>
    <scope>NUCLEOTIDE SEQUENCE</scope>
</reference>
<accession>K1S6M8</accession>
<dbReference type="InterPro" id="IPR002560">
    <property type="entry name" value="Transposase_DDE"/>
</dbReference>
<evidence type="ECO:0000259" key="1">
    <source>
        <dbReference type="Pfam" id="PF01610"/>
    </source>
</evidence>
<organism evidence="2">
    <name type="scientific">human gut metagenome</name>
    <dbReference type="NCBI Taxonomy" id="408170"/>
    <lineage>
        <taxon>unclassified sequences</taxon>
        <taxon>metagenomes</taxon>
        <taxon>organismal metagenomes</taxon>
    </lineage>
</organism>
<dbReference type="AlphaFoldDB" id="K1S6M8"/>
<proteinExistence type="predicted"/>
<dbReference type="Pfam" id="PF01610">
    <property type="entry name" value="DDE_Tnp_ISL3"/>
    <property type="match status" value="1"/>
</dbReference>
<feature type="non-terminal residue" evidence="2">
    <location>
        <position position="53"/>
    </location>
</feature>
<protein>
    <submittedName>
        <fullName evidence="2">Family transposase</fullName>
    </submittedName>
</protein>
<gene>
    <name evidence="2" type="ORF">OBE_11119</name>
</gene>
<name>K1S6M8_9ZZZZ</name>
<dbReference type="EMBL" id="AJWZ01007637">
    <property type="protein sequence ID" value="EKC56337.1"/>
    <property type="molecule type" value="Genomic_DNA"/>
</dbReference>
<evidence type="ECO:0000313" key="2">
    <source>
        <dbReference type="EMBL" id="EKC56337.1"/>
    </source>
</evidence>